<feature type="region of interest" description="Disordered" evidence="5">
    <location>
        <begin position="87"/>
        <end position="113"/>
    </location>
</feature>
<reference evidence="6" key="1">
    <citation type="submission" date="2020-02" db="EMBL/GenBank/DDBJ databases">
        <authorList>
            <person name="Scholz U."/>
            <person name="Mascher M."/>
            <person name="Fiebig A."/>
        </authorList>
    </citation>
    <scope>NUCLEOTIDE SEQUENCE</scope>
</reference>
<accession>A0A7I8LC11</accession>
<dbReference type="GO" id="GO:0042797">
    <property type="term" value="P:tRNA transcription by RNA polymerase III"/>
    <property type="evidence" value="ECO:0007669"/>
    <property type="project" value="TreeGrafter"/>
</dbReference>
<sequence length="306" mass="33993">MGDEPSSSIAPRKMKFTPKIPPRKPSKTPVPKPEETASEFGDIMDHSLLRLVKMNSERERVREVKRREKENRFGCLEHKSASMEVTFGHTERRSSARSFGIPRTGNKSQDDGNISAAIQEKRDYVDPWDYCSYYPVTLPLRRPHAGNPELLDEEESGEASSTSIEEYDERKVDTAKELALVDGNADGRMFFFQLPVALPLGRRPETTTKGKETGGKMAGVSGNCCSLDDLPAGFVGKMLVYKSGVVKMKLGDAIFDVSPGSDCMFAQDVTAINTKQKHCCALGELNKRVVVRPNVDYLLNSVIQLD</sequence>
<keyword evidence="4" id="KW-0539">Nucleus</keyword>
<dbReference type="InterPro" id="IPR007811">
    <property type="entry name" value="RPC4"/>
</dbReference>
<keyword evidence="7" id="KW-1185">Reference proteome</keyword>
<evidence type="ECO:0000313" key="7">
    <source>
        <dbReference type="Proteomes" id="UP000663760"/>
    </source>
</evidence>
<gene>
    <name evidence="6" type="ORF">SI8410_13017486</name>
</gene>
<dbReference type="GO" id="GO:0005666">
    <property type="term" value="C:RNA polymerase III complex"/>
    <property type="evidence" value="ECO:0007669"/>
    <property type="project" value="InterPro"/>
</dbReference>
<dbReference type="PANTHER" id="PTHR13408:SF0">
    <property type="entry name" value="DNA-DIRECTED RNA POLYMERASE III SUBUNIT RPC4"/>
    <property type="match status" value="1"/>
</dbReference>
<evidence type="ECO:0000256" key="5">
    <source>
        <dbReference type="SAM" id="MobiDB-lite"/>
    </source>
</evidence>
<comment type="subcellular location">
    <subcellularLocation>
        <location evidence="1">Nucleus</location>
    </subcellularLocation>
</comment>
<evidence type="ECO:0000256" key="4">
    <source>
        <dbReference type="ARBA" id="ARBA00023242"/>
    </source>
</evidence>
<evidence type="ECO:0000256" key="3">
    <source>
        <dbReference type="ARBA" id="ARBA00023163"/>
    </source>
</evidence>
<feature type="region of interest" description="Disordered" evidence="5">
    <location>
        <begin position="1"/>
        <end position="42"/>
    </location>
</feature>
<dbReference type="EMBL" id="LR746276">
    <property type="protein sequence ID" value="CAA7406808.1"/>
    <property type="molecule type" value="Genomic_DNA"/>
</dbReference>
<feature type="region of interest" description="Disordered" evidence="5">
    <location>
        <begin position="145"/>
        <end position="168"/>
    </location>
</feature>
<organism evidence="6 7">
    <name type="scientific">Spirodela intermedia</name>
    <name type="common">Intermediate duckweed</name>
    <dbReference type="NCBI Taxonomy" id="51605"/>
    <lineage>
        <taxon>Eukaryota</taxon>
        <taxon>Viridiplantae</taxon>
        <taxon>Streptophyta</taxon>
        <taxon>Embryophyta</taxon>
        <taxon>Tracheophyta</taxon>
        <taxon>Spermatophyta</taxon>
        <taxon>Magnoliopsida</taxon>
        <taxon>Liliopsida</taxon>
        <taxon>Araceae</taxon>
        <taxon>Lemnoideae</taxon>
        <taxon>Spirodela</taxon>
    </lineage>
</organism>
<proteinExistence type="predicted"/>
<dbReference type="OrthoDB" id="747670at2759"/>
<dbReference type="GO" id="GO:0003677">
    <property type="term" value="F:DNA binding"/>
    <property type="evidence" value="ECO:0007669"/>
    <property type="project" value="InterPro"/>
</dbReference>
<evidence type="ECO:0000313" key="6">
    <source>
        <dbReference type="EMBL" id="CAA7406808.1"/>
    </source>
</evidence>
<dbReference type="PANTHER" id="PTHR13408">
    <property type="entry name" value="DNA-DIRECTED RNA POLYMERASE III"/>
    <property type="match status" value="1"/>
</dbReference>
<dbReference type="AlphaFoldDB" id="A0A7I8LC11"/>
<protein>
    <submittedName>
        <fullName evidence="6">Uncharacterized protein</fullName>
    </submittedName>
</protein>
<name>A0A7I8LC11_SPIIN</name>
<dbReference type="Proteomes" id="UP000663760">
    <property type="component" value="Chromosome 13"/>
</dbReference>
<keyword evidence="3" id="KW-0804">Transcription</keyword>
<dbReference type="Pfam" id="PF05132">
    <property type="entry name" value="RNA_pol_Rpc4"/>
    <property type="match status" value="1"/>
</dbReference>
<feature type="compositionally biased region" description="Basic residues" evidence="5">
    <location>
        <begin position="12"/>
        <end position="26"/>
    </location>
</feature>
<keyword evidence="2" id="KW-0240">DNA-directed RNA polymerase</keyword>
<evidence type="ECO:0000256" key="1">
    <source>
        <dbReference type="ARBA" id="ARBA00004123"/>
    </source>
</evidence>
<evidence type="ECO:0000256" key="2">
    <source>
        <dbReference type="ARBA" id="ARBA00022478"/>
    </source>
</evidence>